<name>A0A1I4ERA4_9RHOB</name>
<proteinExistence type="inferred from homology"/>
<evidence type="ECO:0000256" key="2">
    <source>
        <dbReference type="PROSITE-ProRule" id="PRU01282"/>
    </source>
</evidence>
<reference evidence="4" key="1">
    <citation type="submission" date="2016-10" db="EMBL/GenBank/DDBJ databases">
        <authorList>
            <person name="Varghese N."/>
            <person name="Submissions S."/>
        </authorList>
    </citation>
    <scope>NUCLEOTIDE SEQUENCE [LARGE SCALE GENOMIC DNA]</scope>
    <source>
        <strain evidence="4">DSM 16199</strain>
    </source>
</reference>
<comment type="similarity">
    <text evidence="1 2">Belongs to the ArsC family.</text>
</comment>
<gene>
    <name evidence="3" type="ORF">SAMN04488004_107133</name>
</gene>
<dbReference type="SUPFAM" id="SSF52833">
    <property type="entry name" value="Thioredoxin-like"/>
    <property type="match status" value="1"/>
</dbReference>
<sequence>MKVFSLKSCDTCKKAIKALRDAGHDPQIIDVRADGLTDADRAAIIGQFGDAAINKSSTTWRNLEEGEKAQPVASLLTLYPTLMKRPVIQNGDVWTIGWKADAQAAHL</sequence>
<dbReference type="InterPro" id="IPR036249">
    <property type="entry name" value="Thioredoxin-like_sf"/>
</dbReference>
<dbReference type="Pfam" id="PF03960">
    <property type="entry name" value="ArsC"/>
    <property type="match status" value="1"/>
</dbReference>
<dbReference type="PANTHER" id="PTHR30041:SF8">
    <property type="entry name" value="PROTEIN YFFB"/>
    <property type="match status" value="1"/>
</dbReference>
<dbReference type="PANTHER" id="PTHR30041">
    <property type="entry name" value="ARSENATE REDUCTASE"/>
    <property type="match status" value="1"/>
</dbReference>
<dbReference type="InterPro" id="IPR006660">
    <property type="entry name" value="Arsenate_reductase-like"/>
</dbReference>
<accession>A0A1I4ERA4</accession>
<dbReference type="OrthoDB" id="9803749at2"/>
<dbReference type="AlphaFoldDB" id="A0A1I4ERA4"/>
<evidence type="ECO:0000313" key="4">
    <source>
        <dbReference type="Proteomes" id="UP000199550"/>
    </source>
</evidence>
<evidence type="ECO:0000313" key="3">
    <source>
        <dbReference type="EMBL" id="SFL08238.1"/>
    </source>
</evidence>
<dbReference type="Proteomes" id="UP000199550">
    <property type="component" value="Unassembled WGS sequence"/>
</dbReference>
<dbReference type="Gene3D" id="3.40.30.10">
    <property type="entry name" value="Glutaredoxin"/>
    <property type="match status" value="1"/>
</dbReference>
<dbReference type="CDD" id="cd02977">
    <property type="entry name" value="ArsC_family"/>
    <property type="match status" value="1"/>
</dbReference>
<evidence type="ECO:0000256" key="1">
    <source>
        <dbReference type="ARBA" id="ARBA00007198"/>
    </source>
</evidence>
<dbReference type="RefSeq" id="WP_090188098.1">
    <property type="nucleotide sequence ID" value="NZ_CP072994.1"/>
</dbReference>
<dbReference type="EMBL" id="FOTF01000007">
    <property type="protein sequence ID" value="SFL08238.1"/>
    <property type="molecule type" value="Genomic_DNA"/>
</dbReference>
<dbReference type="PROSITE" id="PS51353">
    <property type="entry name" value="ARSC"/>
    <property type="match status" value="1"/>
</dbReference>
<keyword evidence="4" id="KW-1185">Reference proteome</keyword>
<organism evidence="3 4">
    <name type="scientific">Loktanella salsilacus</name>
    <dbReference type="NCBI Taxonomy" id="195913"/>
    <lineage>
        <taxon>Bacteria</taxon>
        <taxon>Pseudomonadati</taxon>
        <taxon>Pseudomonadota</taxon>
        <taxon>Alphaproteobacteria</taxon>
        <taxon>Rhodobacterales</taxon>
        <taxon>Roseobacteraceae</taxon>
        <taxon>Loktanella</taxon>
    </lineage>
</organism>
<dbReference type="STRING" id="195913.SAMN04488004_107133"/>
<dbReference type="GeneID" id="97890435"/>
<protein>
    <submittedName>
        <fullName evidence="3">Arsenate reductase, glutaredoxin family</fullName>
    </submittedName>
</protein>